<dbReference type="InterPro" id="IPR028098">
    <property type="entry name" value="Glyco_trans_4-like_N"/>
</dbReference>
<feature type="domain" description="Glycosyltransferase subfamily 4-like N-terminal" evidence="2">
    <location>
        <begin position="21"/>
        <end position="177"/>
    </location>
</feature>
<reference evidence="3" key="1">
    <citation type="journal article" date="2020" name="mSystems">
        <title>Genome- and Community-Level Interaction Insights into Carbon Utilization and Element Cycling Functions of Hydrothermarchaeota in Hydrothermal Sediment.</title>
        <authorList>
            <person name="Zhou Z."/>
            <person name="Liu Y."/>
            <person name="Xu W."/>
            <person name="Pan J."/>
            <person name="Luo Z.H."/>
            <person name="Li M."/>
        </authorList>
    </citation>
    <scope>NUCLEOTIDE SEQUENCE [LARGE SCALE GENOMIC DNA]</scope>
    <source>
        <strain evidence="3">SpSt-1065</strain>
    </source>
</reference>
<evidence type="ECO:0000313" key="3">
    <source>
        <dbReference type="EMBL" id="HHM97049.1"/>
    </source>
</evidence>
<dbReference type="PANTHER" id="PTHR46401">
    <property type="entry name" value="GLYCOSYLTRANSFERASE WBBK-RELATED"/>
    <property type="match status" value="1"/>
</dbReference>
<dbReference type="AlphaFoldDB" id="A0A7C5RUP9"/>
<dbReference type="SUPFAM" id="SSF53756">
    <property type="entry name" value="UDP-Glycosyltransferase/glycogen phosphorylase"/>
    <property type="match status" value="1"/>
</dbReference>
<protein>
    <submittedName>
        <fullName evidence="3">Glycosyltransferase family 1 protein</fullName>
    </submittedName>
</protein>
<organism evidence="3">
    <name type="scientific">Thermomicrobium roseum</name>
    <dbReference type="NCBI Taxonomy" id="500"/>
    <lineage>
        <taxon>Bacteria</taxon>
        <taxon>Pseudomonadati</taxon>
        <taxon>Thermomicrobiota</taxon>
        <taxon>Thermomicrobia</taxon>
        <taxon>Thermomicrobiales</taxon>
        <taxon>Thermomicrobiaceae</taxon>
        <taxon>Thermomicrobium</taxon>
    </lineage>
</organism>
<dbReference type="Pfam" id="PF13692">
    <property type="entry name" value="Glyco_trans_1_4"/>
    <property type="match status" value="1"/>
</dbReference>
<accession>A0A7C5RUP9</accession>
<proteinExistence type="predicted"/>
<dbReference type="PANTHER" id="PTHR46401:SF2">
    <property type="entry name" value="GLYCOSYLTRANSFERASE WBBK-RELATED"/>
    <property type="match status" value="1"/>
</dbReference>
<dbReference type="Pfam" id="PF13439">
    <property type="entry name" value="Glyco_transf_4"/>
    <property type="match status" value="1"/>
</dbReference>
<dbReference type="GO" id="GO:0016757">
    <property type="term" value="F:glycosyltransferase activity"/>
    <property type="evidence" value="ECO:0007669"/>
    <property type="project" value="TreeGrafter"/>
</dbReference>
<name>A0A7C5RUP9_THERO</name>
<evidence type="ECO:0000256" key="1">
    <source>
        <dbReference type="ARBA" id="ARBA00022679"/>
    </source>
</evidence>
<dbReference type="EMBL" id="DRWX01000345">
    <property type="protein sequence ID" value="HHM97049.1"/>
    <property type="molecule type" value="Genomic_DNA"/>
</dbReference>
<gene>
    <name evidence="3" type="ORF">ENM21_07560</name>
</gene>
<dbReference type="CDD" id="cd03809">
    <property type="entry name" value="GT4_MtfB-like"/>
    <property type="match status" value="1"/>
</dbReference>
<sequence length="391" mass="43367">MEARVLTALLDGAFATQPHTGSGQYTLALWREFTAGEFGEMHLAMPVSPPVFLAATEHVVVRRPNVLVRGKLAKLWWEQVGLPRLAAELRPTLVHIPYFAAPLRISTPFVVTVHDVIPLVLPEYRASIAFRLYTELVRRTVRRAALVLTDSQWSRDDIVRVLRYPAEHIRVIPLGVESRFRPPEKTDAVRALAQRWGISGPVVLNLGGFDVRKNLPLLVRAFARALPELPEGTMLVIPGRAHSENPRLYPPLEPLIRRLGLQQRVLLPGPVTEDEKVLWYQLATVYAYPSRYEGFGLSPLEAMACGTPVIAARCTSLPEVVGDAGILVELDEEAFAAALVRLLNDSALQEELRARGLARARMFTWRRTARETVAAYHEAVNIAAVGSAAIG</sequence>
<dbReference type="GO" id="GO:0009103">
    <property type="term" value="P:lipopolysaccharide biosynthetic process"/>
    <property type="evidence" value="ECO:0007669"/>
    <property type="project" value="TreeGrafter"/>
</dbReference>
<comment type="caution">
    <text evidence="3">The sequence shown here is derived from an EMBL/GenBank/DDBJ whole genome shotgun (WGS) entry which is preliminary data.</text>
</comment>
<keyword evidence="1 3" id="KW-0808">Transferase</keyword>
<evidence type="ECO:0000259" key="2">
    <source>
        <dbReference type="Pfam" id="PF13439"/>
    </source>
</evidence>
<dbReference type="Gene3D" id="3.40.50.2000">
    <property type="entry name" value="Glycogen Phosphorylase B"/>
    <property type="match status" value="2"/>
</dbReference>